<dbReference type="Proteomes" id="UP000807785">
    <property type="component" value="Unassembled WGS sequence"/>
</dbReference>
<evidence type="ECO:0000259" key="8">
    <source>
        <dbReference type="PROSITE" id="PS51352"/>
    </source>
</evidence>
<dbReference type="InterPro" id="IPR013766">
    <property type="entry name" value="Thioredoxin_domain"/>
</dbReference>
<evidence type="ECO:0000256" key="6">
    <source>
        <dbReference type="ARBA" id="ARBA00023284"/>
    </source>
</evidence>
<dbReference type="InterPro" id="IPR036249">
    <property type="entry name" value="Thioredoxin-like_sf"/>
</dbReference>
<dbReference type="InterPro" id="IPR051470">
    <property type="entry name" value="Thiol:disulfide_interchange"/>
</dbReference>
<evidence type="ECO:0000256" key="7">
    <source>
        <dbReference type="RuleBase" id="RU364038"/>
    </source>
</evidence>
<evidence type="ECO:0000256" key="4">
    <source>
        <dbReference type="ARBA" id="ARBA00022764"/>
    </source>
</evidence>
<keyword evidence="4 7" id="KW-0574">Periplasm</keyword>
<comment type="function">
    <text evidence="7">Required for disulfide bond formation in some periplasmic proteins. Acts by transferring its disulfide bond to other proteins and is reduced in the process.</text>
</comment>
<feature type="domain" description="Thioredoxin" evidence="8">
    <location>
        <begin position="74"/>
        <end position="246"/>
    </location>
</feature>
<dbReference type="SUPFAM" id="SSF54423">
    <property type="entry name" value="DsbC/DsbG N-terminal domain-like"/>
    <property type="match status" value="1"/>
</dbReference>
<keyword evidence="5" id="KW-1015">Disulfide bond</keyword>
<dbReference type="PANTHER" id="PTHR35272:SF3">
    <property type="entry name" value="THIOL:DISULFIDE INTERCHANGE PROTEIN DSBC"/>
    <property type="match status" value="1"/>
</dbReference>
<evidence type="ECO:0000256" key="2">
    <source>
        <dbReference type="ARBA" id="ARBA00009813"/>
    </source>
</evidence>
<evidence type="ECO:0000256" key="3">
    <source>
        <dbReference type="ARBA" id="ARBA00022729"/>
    </source>
</evidence>
<dbReference type="Pfam" id="PF13098">
    <property type="entry name" value="Thioredoxin_2"/>
    <property type="match status" value="1"/>
</dbReference>
<keyword evidence="3 7" id="KW-0732">Signal</keyword>
<organism evidence="9 10">
    <name type="scientific">Candidatus Methylophosphatis roskildensis</name>
    <dbReference type="NCBI Taxonomy" id="2899263"/>
    <lineage>
        <taxon>Bacteria</taxon>
        <taxon>Pseudomonadati</taxon>
        <taxon>Pseudomonadota</taxon>
        <taxon>Betaproteobacteria</taxon>
        <taxon>Nitrosomonadales</taxon>
        <taxon>Sterolibacteriaceae</taxon>
        <taxon>Candidatus Methylophosphatis</taxon>
    </lineage>
</organism>
<gene>
    <name evidence="9" type="ORF">IPH26_09690</name>
</gene>
<evidence type="ECO:0000313" key="9">
    <source>
        <dbReference type="EMBL" id="MBK6973196.1"/>
    </source>
</evidence>
<dbReference type="InterPro" id="IPR012336">
    <property type="entry name" value="Thioredoxin-like_fold"/>
</dbReference>
<dbReference type="Gene3D" id="3.40.30.10">
    <property type="entry name" value="Glutaredoxin"/>
    <property type="match status" value="1"/>
</dbReference>
<feature type="chain" id="PRO_5039743350" description="Thiol:disulfide interchange protein" evidence="7">
    <location>
        <begin position="22"/>
        <end position="260"/>
    </location>
</feature>
<dbReference type="InterPro" id="IPR009094">
    <property type="entry name" value="DiS-bond_isomerase_DsbC/G_N_sf"/>
</dbReference>
<feature type="signal peptide" evidence="7">
    <location>
        <begin position="1"/>
        <end position="21"/>
    </location>
</feature>
<dbReference type="InterPro" id="IPR018950">
    <property type="entry name" value="DiS-bond_isomerase_DsbC/G_N"/>
</dbReference>
<protein>
    <recommendedName>
        <fullName evidence="7">Thiol:disulfide interchange protein</fullName>
    </recommendedName>
</protein>
<dbReference type="PROSITE" id="PS51352">
    <property type="entry name" value="THIOREDOXIN_2"/>
    <property type="match status" value="1"/>
</dbReference>
<accession>A0A9D7HR82</accession>
<dbReference type="PROSITE" id="PS51257">
    <property type="entry name" value="PROKAR_LIPOPROTEIN"/>
    <property type="match status" value="1"/>
</dbReference>
<reference evidence="10" key="1">
    <citation type="journal article" date="2021" name="Nat. Commun.">
        <title>Connecting structure to function with the recovery of over 1000 high-quality metagenome-assembled genomes from activated sludge using long-read sequencing.</title>
        <authorList>
            <person name="Singleton C.M."/>
            <person name="Petriglieri F."/>
            <person name="Kristensen J.M."/>
            <person name="Kirkegaard R.H."/>
            <person name="Michaelsen T.Y."/>
            <person name="Andersen M.H."/>
            <person name="Kondrotaite Z."/>
            <person name="Karst S.M."/>
            <person name="Dueholm M.S."/>
            <person name="Nielsen P.H."/>
            <person name="Albertsen M."/>
        </authorList>
    </citation>
    <scope>NUCLEOTIDE SEQUENCE [LARGE SCALE GENOMIC DNA]</scope>
</reference>
<comment type="similarity">
    <text evidence="2 7">Belongs to the thioredoxin family. DsbC subfamily.</text>
</comment>
<dbReference type="Gene3D" id="3.10.450.70">
    <property type="entry name" value="Disulphide bond isomerase, DsbC/G, N-terminal"/>
    <property type="match status" value="1"/>
</dbReference>
<dbReference type="InterPro" id="IPR033954">
    <property type="entry name" value="DiS-bond_Isoase_DsbC/G"/>
</dbReference>
<comment type="caution">
    <text evidence="9">The sequence shown here is derived from an EMBL/GenBank/DDBJ whole genome shotgun (WGS) entry which is preliminary data.</text>
</comment>
<proteinExistence type="inferred from homology"/>
<dbReference type="InterPro" id="IPR017937">
    <property type="entry name" value="Thioredoxin_CS"/>
</dbReference>
<comment type="subcellular location">
    <subcellularLocation>
        <location evidence="1 7">Periplasm</location>
    </subcellularLocation>
</comment>
<dbReference type="EMBL" id="JADJEV010000003">
    <property type="protein sequence ID" value="MBK6973196.1"/>
    <property type="molecule type" value="Genomic_DNA"/>
</dbReference>
<dbReference type="GO" id="GO:0042597">
    <property type="term" value="C:periplasmic space"/>
    <property type="evidence" value="ECO:0007669"/>
    <property type="project" value="UniProtKB-SubCell"/>
</dbReference>
<dbReference type="GO" id="GO:0015036">
    <property type="term" value="F:disulfide oxidoreductase activity"/>
    <property type="evidence" value="ECO:0007669"/>
    <property type="project" value="UniProtKB-ARBA"/>
</dbReference>
<dbReference type="CDD" id="cd03020">
    <property type="entry name" value="DsbA_DsbC_DsbG"/>
    <property type="match status" value="1"/>
</dbReference>
<evidence type="ECO:0000256" key="5">
    <source>
        <dbReference type="ARBA" id="ARBA00023157"/>
    </source>
</evidence>
<dbReference type="Pfam" id="PF10411">
    <property type="entry name" value="DsbC_N"/>
    <property type="match status" value="1"/>
</dbReference>
<sequence length="260" mass="28381">MSTRLGSFVLAFMLAGIGCQAHSAASEERLMAELKKRFPKTEFTAVHETDIPDLFEVWMGQNVAYVSSRNPRYFVLGRVFDTQTLKDVTGPKLAKAQVSESEPPTVDLRTLPLGDAIKTVRGRGARTLVVFSDPGCPYCKQLEAELAKLADVTIYTFLLPFQGAETPAAIWCAADRLQAWQRFMATGDSAPLALSPKCAHPLDRNLALARRLDVNGTPTLFLADGSRLSGYAQAAELEARLKQAGKEVSRAPSPMPKEPL</sequence>
<dbReference type="AlphaFoldDB" id="A0A9D7HR82"/>
<dbReference type="SUPFAM" id="SSF52833">
    <property type="entry name" value="Thioredoxin-like"/>
    <property type="match status" value="1"/>
</dbReference>
<keyword evidence="6 7" id="KW-0676">Redox-active center</keyword>
<name>A0A9D7HR82_9PROT</name>
<dbReference type="PROSITE" id="PS00194">
    <property type="entry name" value="THIOREDOXIN_1"/>
    <property type="match status" value="1"/>
</dbReference>
<evidence type="ECO:0000313" key="10">
    <source>
        <dbReference type="Proteomes" id="UP000807785"/>
    </source>
</evidence>
<dbReference type="PANTHER" id="PTHR35272">
    <property type="entry name" value="THIOL:DISULFIDE INTERCHANGE PROTEIN DSBC-RELATED"/>
    <property type="match status" value="1"/>
</dbReference>
<evidence type="ECO:0000256" key="1">
    <source>
        <dbReference type="ARBA" id="ARBA00004418"/>
    </source>
</evidence>